<gene>
    <name evidence="4" type="ORF">SAMN05216180_1564</name>
</gene>
<evidence type="ECO:0000256" key="1">
    <source>
        <dbReference type="ARBA" id="ARBA00005801"/>
    </source>
</evidence>
<feature type="transmembrane region" description="Helical" evidence="2">
    <location>
        <begin position="48"/>
        <end position="66"/>
    </location>
</feature>
<accession>A0A1H8AV17</accession>
<dbReference type="STRING" id="474960.SAMN05216180_1564"/>
<dbReference type="AlphaFoldDB" id="A0A1H8AV17"/>
<dbReference type="PANTHER" id="PTHR30487">
    <property type="entry name" value="TYPE 4 PREPILIN-LIKE PROTEINS LEADER PEPTIDE-PROCESSING ENZYME"/>
    <property type="match status" value="1"/>
</dbReference>
<dbReference type="GO" id="GO:0006465">
    <property type="term" value="P:signal peptide processing"/>
    <property type="evidence" value="ECO:0007669"/>
    <property type="project" value="TreeGrafter"/>
</dbReference>
<dbReference type="RefSeq" id="WP_162840843.1">
    <property type="nucleotide sequence ID" value="NZ_FOCG01000001.1"/>
</dbReference>
<dbReference type="PANTHER" id="PTHR30487:SF0">
    <property type="entry name" value="PREPILIN LEADER PEPTIDASE_N-METHYLTRANSFERASE-RELATED"/>
    <property type="match status" value="1"/>
</dbReference>
<organism evidence="4 5">
    <name type="scientific">Hydrogenoanaerobacterium saccharovorans</name>
    <dbReference type="NCBI Taxonomy" id="474960"/>
    <lineage>
        <taxon>Bacteria</taxon>
        <taxon>Bacillati</taxon>
        <taxon>Bacillota</taxon>
        <taxon>Clostridia</taxon>
        <taxon>Eubacteriales</taxon>
        <taxon>Oscillospiraceae</taxon>
        <taxon>Hydrogenoanaerobacterium</taxon>
    </lineage>
</organism>
<dbReference type="EMBL" id="FOCG01000001">
    <property type="protein sequence ID" value="SEM74651.1"/>
    <property type="molecule type" value="Genomic_DNA"/>
</dbReference>
<name>A0A1H8AV17_9FIRM</name>
<feature type="transmembrane region" description="Helical" evidence="2">
    <location>
        <begin position="86"/>
        <end position="115"/>
    </location>
</feature>
<evidence type="ECO:0000259" key="3">
    <source>
        <dbReference type="Pfam" id="PF01478"/>
    </source>
</evidence>
<proteinExistence type="inferred from homology"/>
<dbReference type="Gene3D" id="1.20.120.1220">
    <property type="match status" value="1"/>
</dbReference>
<dbReference type="GO" id="GO:0004190">
    <property type="term" value="F:aspartic-type endopeptidase activity"/>
    <property type="evidence" value="ECO:0007669"/>
    <property type="project" value="InterPro"/>
</dbReference>
<protein>
    <submittedName>
        <fullName evidence="4">Type IV leader peptidase family protein</fullName>
    </submittedName>
</protein>
<reference evidence="4 5" key="1">
    <citation type="submission" date="2016-10" db="EMBL/GenBank/DDBJ databases">
        <authorList>
            <person name="de Groot N.N."/>
        </authorList>
    </citation>
    <scope>NUCLEOTIDE SEQUENCE [LARGE SCALE GENOMIC DNA]</scope>
    <source>
        <strain evidence="4 5">CGMCC 1.5070</strain>
    </source>
</reference>
<dbReference type="InterPro" id="IPR050882">
    <property type="entry name" value="Prepilin_peptidase/N-MTase"/>
</dbReference>
<evidence type="ECO:0000256" key="2">
    <source>
        <dbReference type="SAM" id="Phobius"/>
    </source>
</evidence>
<comment type="similarity">
    <text evidence="1">Belongs to the peptidase A24 family.</text>
</comment>
<keyword evidence="2" id="KW-0472">Membrane</keyword>
<feature type="transmembrane region" description="Helical" evidence="2">
    <location>
        <begin position="21"/>
        <end position="42"/>
    </location>
</feature>
<feature type="transmembrane region" description="Helical" evidence="2">
    <location>
        <begin position="127"/>
        <end position="146"/>
    </location>
</feature>
<sequence>MLLIYVAATVTDIRSRTIPNVLPLLLIVAGTLHCLINGYAIIQPVINCILTLSLFMAISFVGDYILKKKQKGGEHCCFGGGDIKLISATAFVAGINATLIIVLISQLAVLAYTLFQKIRGKQTVSSVPLAPFLLFGLIALFTLIYFKGG</sequence>
<keyword evidence="5" id="KW-1185">Reference proteome</keyword>
<dbReference type="Pfam" id="PF01478">
    <property type="entry name" value="Peptidase_A24"/>
    <property type="match status" value="1"/>
</dbReference>
<feature type="domain" description="Prepilin type IV endopeptidase peptidase" evidence="3">
    <location>
        <begin position="3"/>
        <end position="114"/>
    </location>
</feature>
<dbReference type="GO" id="GO:0005886">
    <property type="term" value="C:plasma membrane"/>
    <property type="evidence" value="ECO:0007669"/>
    <property type="project" value="TreeGrafter"/>
</dbReference>
<dbReference type="InterPro" id="IPR000045">
    <property type="entry name" value="Prepilin_IV_endopep_pep"/>
</dbReference>
<evidence type="ECO:0000313" key="5">
    <source>
        <dbReference type="Proteomes" id="UP000199158"/>
    </source>
</evidence>
<dbReference type="Proteomes" id="UP000199158">
    <property type="component" value="Unassembled WGS sequence"/>
</dbReference>
<keyword evidence="2" id="KW-1133">Transmembrane helix</keyword>
<keyword evidence="2" id="KW-0812">Transmembrane</keyword>
<evidence type="ECO:0000313" key="4">
    <source>
        <dbReference type="EMBL" id="SEM74651.1"/>
    </source>
</evidence>